<keyword evidence="2" id="KW-1185">Reference proteome</keyword>
<evidence type="ECO:0008006" key="3">
    <source>
        <dbReference type="Google" id="ProtNLM"/>
    </source>
</evidence>
<dbReference type="AlphaFoldDB" id="A0A1E7F8U2"/>
<evidence type="ECO:0000313" key="1">
    <source>
        <dbReference type="EMBL" id="OEU14590.1"/>
    </source>
</evidence>
<gene>
    <name evidence="1" type="ORF">FRACYDRAFT_241139</name>
</gene>
<accession>A0A1E7F8U2</accession>
<protein>
    <recommendedName>
        <fullName evidence="3">RNI-like protein</fullName>
    </recommendedName>
</protein>
<dbReference type="KEGG" id="fcy:FRACYDRAFT_241139"/>
<evidence type="ECO:0000313" key="2">
    <source>
        <dbReference type="Proteomes" id="UP000095751"/>
    </source>
</evidence>
<dbReference type="InParanoid" id="A0A1E7F8U2"/>
<name>A0A1E7F8U2_9STRA</name>
<dbReference type="Proteomes" id="UP000095751">
    <property type="component" value="Unassembled WGS sequence"/>
</dbReference>
<organism evidence="1 2">
    <name type="scientific">Fragilariopsis cylindrus CCMP1102</name>
    <dbReference type="NCBI Taxonomy" id="635003"/>
    <lineage>
        <taxon>Eukaryota</taxon>
        <taxon>Sar</taxon>
        <taxon>Stramenopiles</taxon>
        <taxon>Ochrophyta</taxon>
        <taxon>Bacillariophyta</taxon>
        <taxon>Bacillariophyceae</taxon>
        <taxon>Bacillariophycidae</taxon>
        <taxon>Bacillariales</taxon>
        <taxon>Bacillariaceae</taxon>
        <taxon>Fragilariopsis</taxon>
    </lineage>
</organism>
<sequence length="551" mass="62147">MSCPRITTANKNDDSLEQLSLHFEQEELEAKILKAKAVLTDLISKKKKIDDKIKMANRRTRKNNNRTAPQLINGQIVVLKSGKGTKRDCNGREAMVLEYPSRGCWMTVAVRERGTATPLKWRKGQYAMSETMRRVPRPQEQLLRVINDSGLLVTIFSFLGSSNDIVLDENGREQQRSRLLFVKDACIVYSKLAGVSNTWRRVCSENAPLIFGRLNVNLDALPVEKIVPCIHWLCKHKFAIGSLIFKAELGDVLFLEQLLNTCETSKLTFIRAYCLYNYNSDLRHRHNSQWVSEAYHHARDHSLEGGVIDLRGDTGAVSLEAMSRAVDVPYCFPAPTQRRLHDAIAANCENLLELEVSIAIPNARVNCREYLSESIFSLNNIYRLDVSLGVIGTSWVRDALHFDGMIVTRMIGNLDKLQELNIKSAGNCTYTRRLLIASPTLTVLNVSGLCKGSYIAGALPKLVTFSCMGGSYGNGIVPQFTAEQLKHVWYVKLDNLMFSDYCHFYAGQATIRLLDVPPTCECIMTTRDARIGMDTPWVLQRFLGARLEIFE</sequence>
<dbReference type="SUPFAM" id="SSF52047">
    <property type="entry name" value="RNI-like"/>
    <property type="match status" value="1"/>
</dbReference>
<dbReference type="EMBL" id="KV784360">
    <property type="protein sequence ID" value="OEU14590.1"/>
    <property type="molecule type" value="Genomic_DNA"/>
</dbReference>
<reference evidence="1 2" key="1">
    <citation type="submission" date="2016-09" db="EMBL/GenBank/DDBJ databases">
        <title>Extensive genetic diversity and differential bi-allelic expression allows diatom success in the polar Southern Ocean.</title>
        <authorList>
            <consortium name="DOE Joint Genome Institute"/>
            <person name="Mock T."/>
            <person name="Otillar R.P."/>
            <person name="Strauss J."/>
            <person name="Dupont C."/>
            <person name="Frickenhaus S."/>
            <person name="Maumus F."/>
            <person name="Mcmullan M."/>
            <person name="Sanges R."/>
            <person name="Schmutz J."/>
            <person name="Toseland A."/>
            <person name="Valas R."/>
            <person name="Veluchamy A."/>
            <person name="Ward B.J."/>
            <person name="Allen A."/>
            <person name="Barry K."/>
            <person name="Falciatore A."/>
            <person name="Ferrante M."/>
            <person name="Fortunato A.E."/>
            <person name="Gloeckner G."/>
            <person name="Gruber A."/>
            <person name="Hipkin R."/>
            <person name="Janech M."/>
            <person name="Kroth P."/>
            <person name="Leese F."/>
            <person name="Lindquist E."/>
            <person name="Lyon B.R."/>
            <person name="Martin J."/>
            <person name="Mayer C."/>
            <person name="Parker M."/>
            <person name="Quesneville H."/>
            <person name="Raymond J."/>
            <person name="Uhlig C."/>
            <person name="Valentin K.U."/>
            <person name="Worden A.Z."/>
            <person name="Armbrust E.V."/>
            <person name="Bowler C."/>
            <person name="Green B."/>
            <person name="Moulton V."/>
            <person name="Van Oosterhout C."/>
            <person name="Grigoriev I."/>
        </authorList>
    </citation>
    <scope>NUCLEOTIDE SEQUENCE [LARGE SCALE GENOMIC DNA]</scope>
    <source>
        <strain evidence="1 2">CCMP1102</strain>
    </source>
</reference>
<proteinExistence type="predicted"/>